<comment type="caution">
    <text evidence="1">The sequence shown here is derived from an EMBL/GenBank/DDBJ whole genome shotgun (WGS) entry which is preliminary data.</text>
</comment>
<reference evidence="1" key="1">
    <citation type="submission" date="2009-07" db="EMBL/GenBank/DDBJ databases">
        <authorList>
            <person name="Weinstock G."/>
            <person name="Sodergren E."/>
            <person name="Clifton S."/>
            <person name="Fulton L."/>
            <person name="Fulton B."/>
            <person name="Courtney L."/>
            <person name="Fronick C."/>
            <person name="Harrison M."/>
            <person name="Strong C."/>
            <person name="Farmer C."/>
            <person name="Delahaunty K."/>
            <person name="Markovic C."/>
            <person name="Hall O."/>
            <person name="Minx P."/>
            <person name="Tomlinson C."/>
            <person name="Mitreva M."/>
            <person name="Nelson J."/>
            <person name="Hou S."/>
            <person name="Wollam A."/>
            <person name="Pepin K.H."/>
            <person name="Johnson M."/>
            <person name="Bhonagiri V."/>
            <person name="Nash W.E."/>
            <person name="Warren W."/>
            <person name="Chinwalla A."/>
            <person name="Mardis E.R."/>
            <person name="Wilson R.K."/>
        </authorList>
    </citation>
    <scope>NUCLEOTIDE SEQUENCE [LARGE SCALE GENOMIC DNA]</scope>
    <source>
        <strain evidence="1">ATCC 29256</strain>
    </source>
</reference>
<protein>
    <submittedName>
        <fullName evidence="1">Uncharacterized protein</fullName>
    </submittedName>
</protein>
<sequence>MIFLFLTQKTHVKRSKAQAEAWYNIVNNLRRFPRGERCFSLDIKRLL</sequence>
<accession>C6M9B8</accession>
<gene>
    <name evidence="1" type="ORF">NEISICOT_03143</name>
</gene>
<dbReference type="EMBL" id="ACKO02000027">
    <property type="protein sequence ID" value="EET43086.1"/>
    <property type="molecule type" value="Genomic_DNA"/>
</dbReference>
<dbReference type="AlphaFoldDB" id="C6M9B8"/>
<evidence type="ECO:0000313" key="1">
    <source>
        <dbReference type="EMBL" id="EET43086.1"/>
    </source>
</evidence>
<dbReference type="Proteomes" id="UP000005365">
    <property type="component" value="Unassembled WGS sequence"/>
</dbReference>
<organism evidence="1 2">
    <name type="scientific">Neisseria sicca ATCC 29256</name>
    <dbReference type="NCBI Taxonomy" id="547045"/>
    <lineage>
        <taxon>Bacteria</taxon>
        <taxon>Pseudomonadati</taxon>
        <taxon>Pseudomonadota</taxon>
        <taxon>Betaproteobacteria</taxon>
        <taxon>Neisseriales</taxon>
        <taxon>Neisseriaceae</taxon>
        <taxon>Neisseria</taxon>
    </lineage>
</organism>
<keyword evidence="2" id="KW-1185">Reference proteome</keyword>
<evidence type="ECO:0000313" key="2">
    <source>
        <dbReference type="Proteomes" id="UP000005365"/>
    </source>
</evidence>
<name>C6M9B8_NEISI</name>
<proteinExistence type="predicted"/>